<dbReference type="RefSeq" id="WP_245192307.1">
    <property type="nucleotide sequence ID" value="NZ_JAATJL010000001.1"/>
</dbReference>
<comment type="caution">
    <text evidence="1">The sequence shown here is derived from an EMBL/GenBank/DDBJ whole genome shotgun (WGS) entry which is preliminary data.</text>
</comment>
<gene>
    <name evidence="1" type="ORF">BJ994_002917</name>
</gene>
<keyword evidence="2" id="KW-1185">Reference proteome</keyword>
<dbReference type="EMBL" id="JAATJL010000001">
    <property type="protein sequence ID" value="NJC23841.1"/>
    <property type="molecule type" value="Genomic_DNA"/>
</dbReference>
<organism evidence="1 2">
    <name type="scientific">Arthrobacter pigmenti</name>
    <dbReference type="NCBI Taxonomy" id="271432"/>
    <lineage>
        <taxon>Bacteria</taxon>
        <taxon>Bacillati</taxon>
        <taxon>Actinomycetota</taxon>
        <taxon>Actinomycetes</taxon>
        <taxon>Micrococcales</taxon>
        <taxon>Micrococcaceae</taxon>
        <taxon>Arthrobacter</taxon>
    </lineage>
</organism>
<evidence type="ECO:0000313" key="2">
    <source>
        <dbReference type="Proteomes" id="UP000547458"/>
    </source>
</evidence>
<dbReference type="InterPro" id="IPR029044">
    <property type="entry name" value="Nucleotide-diphossugar_trans"/>
</dbReference>
<name>A0A846S090_9MICC</name>
<protein>
    <recommendedName>
        <fullName evidence="3">Glycosyltransferase 2-like domain-containing protein</fullName>
    </recommendedName>
</protein>
<reference evidence="1 2" key="1">
    <citation type="submission" date="2020-03" db="EMBL/GenBank/DDBJ databases">
        <title>Sequencing the genomes of 1000 actinobacteria strains.</title>
        <authorList>
            <person name="Klenk H.-P."/>
        </authorList>
    </citation>
    <scope>NUCLEOTIDE SEQUENCE [LARGE SCALE GENOMIC DNA]</scope>
    <source>
        <strain evidence="1 2">DSM 16403</strain>
    </source>
</reference>
<evidence type="ECO:0008006" key="3">
    <source>
        <dbReference type="Google" id="ProtNLM"/>
    </source>
</evidence>
<dbReference type="Proteomes" id="UP000547458">
    <property type="component" value="Unassembled WGS sequence"/>
</dbReference>
<dbReference type="Gene3D" id="3.90.550.10">
    <property type="entry name" value="Spore Coat Polysaccharide Biosynthesis Protein SpsA, Chain A"/>
    <property type="match status" value="1"/>
</dbReference>
<sequence>MTEPAAYLLPLRWTEDSGLDNLAAYLRVMVLETEVVVVDGSPWELFTRHAAAFPPGVHHLRPAVQCRNGKVAGVLTGLEHTSRERVVIADDDVRYDAATFRKVVALLDSADVVRPQNYFLALPWHARWDTARSLLNRALGSDYPGTLAVRRSTMMATGGYDGDVLFENFELLRTVRAVGGIEVRADDVFVGRLPCSPRHFLRQRVRQAYDDLAQPPRLLLELSFLPLLALAARRRRALLAYAALAAVALAEYGRRRRGGRAVYPVTSALWVPAWVLERAVTV</sequence>
<dbReference type="SUPFAM" id="SSF53448">
    <property type="entry name" value="Nucleotide-diphospho-sugar transferases"/>
    <property type="match status" value="1"/>
</dbReference>
<evidence type="ECO:0000313" key="1">
    <source>
        <dbReference type="EMBL" id="NJC23841.1"/>
    </source>
</evidence>
<accession>A0A846S090</accession>
<dbReference type="AlphaFoldDB" id="A0A846S090"/>
<proteinExistence type="predicted"/>